<evidence type="ECO:0000313" key="2">
    <source>
        <dbReference type="Proteomes" id="UP001152747"/>
    </source>
</evidence>
<organism evidence="1 2">
    <name type="scientific">Caenorhabditis angaria</name>
    <dbReference type="NCBI Taxonomy" id="860376"/>
    <lineage>
        <taxon>Eukaryota</taxon>
        <taxon>Metazoa</taxon>
        <taxon>Ecdysozoa</taxon>
        <taxon>Nematoda</taxon>
        <taxon>Chromadorea</taxon>
        <taxon>Rhabditida</taxon>
        <taxon>Rhabditina</taxon>
        <taxon>Rhabditomorpha</taxon>
        <taxon>Rhabditoidea</taxon>
        <taxon>Rhabditidae</taxon>
        <taxon>Peloderinae</taxon>
        <taxon>Caenorhabditis</taxon>
    </lineage>
</organism>
<dbReference type="Proteomes" id="UP001152747">
    <property type="component" value="Unassembled WGS sequence"/>
</dbReference>
<evidence type="ECO:0000313" key="1">
    <source>
        <dbReference type="EMBL" id="CAI5442081.1"/>
    </source>
</evidence>
<sequence length="104" mass="11881">MDQRLLHCSETRAVPLSHNFYQKILEKNTVLIGQNSSASSNGASNTTKIVEHLLKTNEKFIEEAAMKQAAPNGVNINHQQYTNLIPLSFDEQEFIRNIEQQRKK</sequence>
<dbReference type="OrthoDB" id="5826274at2759"/>
<dbReference type="EMBL" id="CANHGI010000002">
    <property type="protein sequence ID" value="CAI5442081.1"/>
    <property type="molecule type" value="Genomic_DNA"/>
</dbReference>
<comment type="caution">
    <text evidence="1">The sequence shown here is derived from an EMBL/GenBank/DDBJ whole genome shotgun (WGS) entry which is preliminary data.</text>
</comment>
<protein>
    <submittedName>
        <fullName evidence="1">Uncharacterized protein</fullName>
    </submittedName>
</protein>
<keyword evidence="2" id="KW-1185">Reference proteome</keyword>
<accession>A0A9P1IBU8</accession>
<proteinExistence type="predicted"/>
<name>A0A9P1IBU8_9PELO</name>
<gene>
    <name evidence="1" type="ORF">CAMP_LOCUS4718</name>
</gene>
<reference evidence="1" key="1">
    <citation type="submission" date="2022-11" db="EMBL/GenBank/DDBJ databases">
        <authorList>
            <person name="Kikuchi T."/>
        </authorList>
    </citation>
    <scope>NUCLEOTIDE SEQUENCE</scope>
    <source>
        <strain evidence="1">PS1010</strain>
    </source>
</reference>
<dbReference type="AlphaFoldDB" id="A0A9P1IBU8"/>